<evidence type="ECO:0000313" key="1">
    <source>
        <dbReference type="EMBL" id="ESR22709.1"/>
    </source>
</evidence>
<dbReference type="AlphaFoldDB" id="V4RBC8"/>
<gene>
    <name evidence="1" type="ORF">N177_3846</name>
</gene>
<name>V4RBC8_9HYPH</name>
<protein>
    <submittedName>
        <fullName evidence="1">Uncharacterized protein</fullName>
    </submittedName>
</protein>
<evidence type="ECO:0000313" key="2">
    <source>
        <dbReference type="Proteomes" id="UP000017819"/>
    </source>
</evidence>
<sequence>MAPSDRTVETLSTRKHVLAVGKGENAWLMSLERFLKANKGELHARLLTDTR</sequence>
<proteinExistence type="predicted"/>
<accession>V4RBC8</accession>
<dbReference type="OrthoDB" id="7720903at2"/>
<reference evidence="1 2" key="1">
    <citation type="journal article" date="2014" name="Genome Announc.">
        <title>Draft Genome Sequence of Lutibaculum baratangense Strain AMV1T, Isolated from a Mud Volcano in Andamans, India.</title>
        <authorList>
            <person name="Singh A."/>
            <person name="Sreenivas A."/>
            <person name="Sathyanarayana Reddy G."/>
            <person name="Pinnaka A.K."/>
            <person name="Shivaji S."/>
        </authorList>
    </citation>
    <scope>NUCLEOTIDE SEQUENCE [LARGE SCALE GENOMIC DNA]</scope>
    <source>
        <strain evidence="1 2">AMV1</strain>
    </source>
</reference>
<dbReference type="EMBL" id="AWXZ01000040">
    <property type="protein sequence ID" value="ESR22709.1"/>
    <property type="molecule type" value="Genomic_DNA"/>
</dbReference>
<organism evidence="1 2">
    <name type="scientific">Lutibaculum baratangense AMV1</name>
    <dbReference type="NCBI Taxonomy" id="631454"/>
    <lineage>
        <taxon>Bacteria</taxon>
        <taxon>Pseudomonadati</taxon>
        <taxon>Pseudomonadota</taxon>
        <taxon>Alphaproteobacteria</taxon>
        <taxon>Hyphomicrobiales</taxon>
        <taxon>Tepidamorphaceae</taxon>
        <taxon>Lutibaculum</taxon>
    </lineage>
</organism>
<dbReference type="Proteomes" id="UP000017819">
    <property type="component" value="Unassembled WGS sequence"/>
</dbReference>
<keyword evidence="2" id="KW-1185">Reference proteome</keyword>
<comment type="caution">
    <text evidence="1">The sequence shown here is derived from an EMBL/GenBank/DDBJ whole genome shotgun (WGS) entry which is preliminary data.</text>
</comment>
<dbReference type="STRING" id="631454.N177_3846"/>
<dbReference type="RefSeq" id="WP_023433955.1">
    <property type="nucleotide sequence ID" value="NZ_AWXZ01000040.1"/>
</dbReference>